<dbReference type="EMBL" id="CM056820">
    <property type="protein sequence ID" value="KAJ8616166.1"/>
    <property type="molecule type" value="Genomic_DNA"/>
</dbReference>
<evidence type="ECO:0000313" key="2">
    <source>
        <dbReference type="Proteomes" id="UP001234297"/>
    </source>
</evidence>
<gene>
    <name evidence="1" type="ORF">MRB53_035538</name>
</gene>
<protein>
    <submittedName>
        <fullName evidence="1">Uncharacterized protein</fullName>
    </submittedName>
</protein>
<sequence>MLEKEKTATGSTQAGLAVCPVQSDSTFSLSFFISSHIKHNGLSSTSSYLQRVTGAESVDNCYGPCSQIPYPSDCPIFCVEKGYRGGFCMPQLIIRRVRPDPTCCCFGK</sequence>
<evidence type="ECO:0000313" key="1">
    <source>
        <dbReference type="EMBL" id="KAJ8616166.1"/>
    </source>
</evidence>
<reference evidence="1 2" key="1">
    <citation type="journal article" date="2022" name="Hortic Res">
        <title>A haplotype resolved chromosomal level avocado genome allows analysis of novel avocado genes.</title>
        <authorList>
            <person name="Nath O."/>
            <person name="Fletcher S.J."/>
            <person name="Hayward A."/>
            <person name="Shaw L.M."/>
            <person name="Masouleh A.K."/>
            <person name="Furtado A."/>
            <person name="Henry R.J."/>
            <person name="Mitter N."/>
        </authorList>
    </citation>
    <scope>NUCLEOTIDE SEQUENCE [LARGE SCALE GENOMIC DNA]</scope>
    <source>
        <strain evidence="2">cv. Hass</strain>
    </source>
</reference>
<proteinExistence type="predicted"/>
<organism evidence="1 2">
    <name type="scientific">Persea americana</name>
    <name type="common">Avocado</name>
    <dbReference type="NCBI Taxonomy" id="3435"/>
    <lineage>
        <taxon>Eukaryota</taxon>
        <taxon>Viridiplantae</taxon>
        <taxon>Streptophyta</taxon>
        <taxon>Embryophyta</taxon>
        <taxon>Tracheophyta</taxon>
        <taxon>Spermatophyta</taxon>
        <taxon>Magnoliopsida</taxon>
        <taxon>Magnoliidae</taxon>
        <taxon>Laurales</taxon>
        <taxon>Lauraceae</taxon>
        <taxon>Persea</taxon>
    </lineage>
</organism>
<dbReference type="Proteomes" id="UP001234297">
    <property type="component" value="Chromosome 12"/>
</dbReference>
<name>A0ACC2K4Y5_PERAE</name>
<comment type="caution">
    <text evidence="1">The sequence shown here is derived from an EMBL/GenBank/DDBJ whole genome shotgun (WGS) entry which is preliminary data.</text>
</comment>
<accession>A0ACC2K4Y5</accession>
<keyword evidence="2" id="KW-1185">Reference proteome</keyword>